<evidence type="ECO:0000313" key="2">
    <source>
        <dbReference type="EMBL" id="XIA16935.1"/>
    </source>
</evidence>
<keyword evidence="1" id="KW-0472">Membrane</keyword>
<evidence type="ECO:0000313" key="3">
    <source>
        <dbReference type="EMBL" id="XIA17089.1"/>
    </source>
</evidence>
<feature type="transmembrane region" description="Helical" evidence="1">
    <location>
        <begin position="67"/>
        <end position="85"/>
    </location>
</feature>
<feature type="transmembrane region" description="Helical" evidence="1">
    <location>
        <begin position="97"/>
        <end position="116"/>
    </location>
</feature>
<gene>
    <name evidence="2" type="ORF">ACFYG5_10130</name>
    <name evidence="3" type="ORF">ACFYG5_10975</name>
    <name evidence="4" type="ORF">ACFYG5_16015</name>
</gene>
<name>A0AB74UNR5_9GAMM</name>
<evidence type="ECO:0008006" key="5">
    <source>
        <dbReference type="Google" id="ProtNLM"/>
    </source>
</evidence>
<sequence length="125" mass="12888">MKLRAFAKILSFLAGLCLAAVGVAWLFIASSGAVKASPFAGYLVGAGFLSVAAPLLAFPFSIRVAKALVALVMVGLAVGMLWLAFRPDSPSSHPSLVQAAAIAFAVTLFARIGLALRRKRSALGT</sequence>
<dbReference type="EMBL" id="CP170721">
    <property type="protein sequence ID" value="XIA16935.1"/>
    <property type="molecule type" value="Genomic_DNA"/>
</dbReference>
<keyword evidence="1" id="KW-0812">Transmembrane</keyword>
<protein>
    <recommendedName>
        <fullName evidence="5">Integron gene cassette protein</fullName>
    </recommendedName>
</protein>
<feature type="transmembrane region" description="Helical" evidence="1">
    <location>
        <begin position="39"/>
        <end position="60"/>
    </location>
</feature>
<keyword evidence="1" id="KW-1133">Transmembrane helix</keyword>
<evidence type="ECO:0000256" key="1">
    <source>
        <dbReference type="SAM" id="Phobius"/>
    </source>
</evidence>
<dbReference type="RefSeq" id="WP_395117209.1">
    <property type="nucleotide sequence ID" value="NZ_CP170721.1"/>
</dbReference>
<dbReference type="AlphaFoldDB" id="A0AB74UNR5"/>
<organism evidence="4">
    <name type="scientific">Rhodanobacter sp. FW102-FHT14D07</name>
    <dbReference type="NCBI Taxonomy" id="3351462"/>
    <lineage>
        <taxon>Bacteria</taxon>
        <taxon>Pseudomonadati</taxon>
        <taxon>Pseudomonadota</taxon>
        <taxon>Gammaproteobacteria</taxon>
        <taxon>Lysobacterales</taxon>
        <taxon>Rhodanobacteraceae</taxon>
        <taxon>Rhodanobacter</taxon>
    </lineage>
</organism>
<dbReference type="EMBL" id="CP170721">
    <property type="protein sequence ID" value="XIA17089.1"/>
    <property type="molecule type" value="Genomic_DNA"/>
</dbReference>
<evidence type="ECO:0000313" key="4">
    <source>
        <dbReference type="EMBL" id="XIA18050.1"/>
    </source>
</evidence>
<accession>A0AB74UNR5</accession>
<proteinExistence type="predicted"/>
<dbReference type="EMBL" id="CP170721">
    <property type="protein sequence ID" value="XIA18050.1"/>
    <property type="molecule type" value="Genomic_DNA"/>
</dbReference>
<reference evidence="4" key="1">
    <citation type="submission" date="2024-10" db="EMBL/GenBank/DDBJ databases">
        <authorList>
            <person name="Lesea H.P."/>
            <person name="Kuehl J.V."/>
            <person name="Chandonia J.-M."/>
        </authorList>
    </citation>
    <scope>NUCLEOTIDE SEQUENCE</scope>
    <source>
        <strain evidence="4">FW102-FHT14D07</strain>
    </source>
</reference>